<proteinExistence type="predicted"/>
<accession>A0A382T2J2</accession>
<organism evidence="1">
    <name type="scientific">marine metagenome</name>
    <dbReference type="NCBI Taxonomy" id="408172"/>
    <lineage>
        <taxon>unclassified sequences</taxon>
        <taxon>metagenomes</taxon>
        <taxon>ecological metagenomes</taxon>
    </lineage>
</organism>
<dbReference type="InterPro" id="IPR036514">
    <property type="entry name" value="SGNH_hydro_sf"/>
</dbReference>
<name>A0A382T2J2_9ZZZZ</name>
<evidence type="ECO:0000313" key="1">
    <source>
        <dbReference type="EMBL" id="SVD16193.1"/>
    </source>
</evidence>
<reference evidence="1" key="1">
    <citation type="submission" date="2018-05" db="EMBL/GenBank/DDBJ databases">
        <authorList>
            <person name="Lanie J.A."/>
            <person name="Ng W.-L."/>
            <person name="Kazmierczak K.M."/>
            <person name="Andrzejewski T.M."/>
            <person name="Davidsen T.M."/>
            <person name="Wayne K.J."/>
            <person name="Tettelin H."/>
            <person name="Glass J.I."/>
            <person name="Rusch D."/>
            <person name="Podicherti R."/>
            <person name="Tsui H.-C.T."/>
            <person name="Winkler M.E."/>
        </authorList>
    </citation>
    <scope>NUCLEOTIDE SEQUENCE</scope>
</reference>
<protein>
    <recommendedName>
        <fullName evidence="2">SGNH hydrolase-type esterase domain-containing protein</fullName>
    </recommendedName>
</protein>
<sequence length="189" mass="20922">MRKLLIALALSLIAGTVHADETIGFKKGDRVVFVGPTFVERTARFGHLETALTLAMPEKELIFRNLGWSADTVMGESRGYEKPQSGYANLLRSIRESKPTLLFLAYGPAESWAEDPEAFATNYQKLLNDLKDLGARKVLVSPFLQENWDPPMPDPAAHNEDLREHTAIIAKLAAKNGLAHISLIDLTKP</sequence>
<dbReference type="AlphaFoldDB" id="A0A382T2J2"/>
<dbReference type="Gene3D" id="3.40.50.1110">
    <property type="entry name" value="SGNH hydrolase"/>
    <property type="match status" value="1"/>
</dbReference>
<dbReference type="SUPFAM" id="SSF52266">
    <property type="entry name" value="SGNH hydrolase"/>
    <property type="match status" value="1"/>
</dbReference>
<gene>
    <name evidence="1" type="ORF">METZ01_LOCUS369047</name>
</gene>
<feature type="non-terminal residue" evidence="1">
    <location>
        <position position="189"/>
    </location>
</feature>
<dbReference type="EMBL" id="UINC01133329">
    <property type="protein sequence ID" value="SVD16193.1"/>
    <property type="molecule type" value="Genomic_DNA"/>
</dbReference>
<evidence type="ECO:0008006" key="2">
    <source>
        <dbReference type="Google" id="ProtNLM"/>
    </source>
</evidence>